<reference evidence="1" key="1">
    <citation type="submission" date="2022-03" db="EMBL/GenBank/DDBJ databases">
        <authorList>
            <person name="Sayadi A."/>
        </authorList>
    </citation>
    <scope>NUCLEOTIDE SEQUENCE</scope>
</reference>
<sequence>MFRVISEAIRLHLHQLGKTWKLSKWVPHELTNDNKLSRLTICSANISRNAS</sequence>
<evidence type="ECO:0000313" key="2">
    <source>
        <dbReference type="Proteomes" id="UP001152888"/>
    </source>
</evidence>
<evidence type="ECO:0000313" key="1">
    <source>
        <dbReference type="EMBL" id="CAH1988068.1"/>
    </source>
</evidence>
<name>A0A9P0L5N7_ACAOB</name>
<proteinExistence type="predicted"/>
<protein>
    <submittedName>
        <fullName evidence="1">Uncharacterized protein</fullName>
    </submittedName>
</protein>
<dbReference type="OrthoDB" id="8189826at2759"/>
<dbReference type="Proteomes" id="UP001152888">
    <property type="component" value="Unassembled WGS sequence"/>
</dbReference>
<dbReference type="AlphaFoldDB" id="A0A9P0L5N7"/>
<accession>A0A9P0L5N7</accession>
<comment type="caution">
    <text evidence="1">The sequence shown here is derived from an EMBL/GenBank/DDBJ whole genome shotgun (WGS) entry which is preliminary data.</text>
</comment>
<keyword evidence="2" id="KW-1185">Reference proteome</keyword>
<gene>
    <name evidence="1" type="ORF">ACAOBT_LOCUS18267</name>
</gene>
<organism evidence="1 2">
    <name type="scientific">Acanthoscelides obtectus</name>
    <name type="common">Bean weevil</name>
    <name type="synonym">Bruchus obtectus</name>
    <dbReference type="NCBI Taxonomy" id="200917"/>
    <lineage>
        <taxon>Eukaryota</taxon>
        <taxon>Metazoa</taxon>
        <taxon>Ecdysozoa</taxon>
        <taxon>Arthropoda</taxon>
        <taxon>Hexapoda</taxon>
        <taxon>Insecta</taxon>
        <taxon>Pterygota</taxon>
        <taxon>Neoptera</taxon>
        <taxon>Endopterygota</taxon>
        <taxon>Coleoptera</taxon>
        <taxon>Polyphaga</taxon>
        <taxon>Cucujiformia</taxon>
        <taxon>Chrysomeloidea</taxon>
        <taxon>Chrysomelidae</taxon>
        <taxon>Bruchinae</taxon>
        <taxon>Bruchini</taxon>
        <taxon>Acanthoscelides</taxon>
    </lineage>
</organism>
<dbReference type="EMBL" id="CAKOFQ010007036">
    <property type="protein sequence ID" value="CAH1988068.1"/>
    <property type="molecule type" value="Genomic_DNA"/>
</dbReference>